<dbReference type="Pfam" id="PF01476">
    <property type="entry name" value="LysM"/>
    <property type="match status" value="1"/>
</dbReference>
<dbReference type="PROSITE" id="PS51782">
    <property type="entry name" value="LYSM"/>
    <property type="match status" value="1"/>
</dbReference>
<keyword evidence="1" id="KW-0175">Coiled coil</keyword>
<name>F8L5B4_SIMNZ</name>
<dbReference type="InterPro" id="IPR018392">
    <property type="entry name" value="LysM"/>
</dbReference>
<keyword evidence="5" id="KW-1185">Reference proteome</keyword>
<evidence type="ECO:0000256" key="1">
    <source>
        <dbReference type="SAM" id="Coils"/>
    </source>
</evidence>
<dbReference type="HOGENOM" id="CLU_1299044_0_0_0"/>
<dbReference type="CDD" id="cd00118">
    <property type="entry name" value="LysM"/>
    <property type="match status" value="1"/>
</dbReference>
<evidence type="ECO:0000313" key="4">
    <source>
        <dbReference type="EMBL" id="CCB88001.1"/>
    </source>
</evidence>
<dbReference type="InterPro" id="IPR036779">
    <property type="entry name" value="LysM_dom_sf"/>
</dbReference>
<dbReference type="KEGG" id="sng:SNE_A01230"/>
<evidence type="ECO:0000259" key="3">
    <source>
        <dbReference type="PROSITE" id="PS51782"/>
    </source>
</evidence>
<protein>
    <recommendedName>
        <fullName evidence="3">LysM domain-containing protein</fullName>
    </recommendedName>
</protein>
<dbReference type="STRING" id="331113.SNE_A01230"/>
<accession>F8L5B4</accession>
<dbReference type="SUPFAM" id="SSF54106">
    <property type="entry name" value="LysM domain"/>
    <property type="match status" value="1"/>
</dbReference>
<reference evidence="4 5" key="2">
    <citation type="journal article" date="2011" name="Mol. Biol. Evol.">
        <title>Unity in variety--the pan-genome of the Chlamydiae.</title>
        <authorList>
            <person name="Collingro A."/>
            <person name="Tischler P."/>
            <person name="Weinmaier T."/>
            <person name="Penz T."/>
            <person name="Heinz E."/>
            <person name="Brunham R.C."/>
            <person name="Read T.D."/>
            <person name="Bavoil P.M."/>
            <person name="Sachse K."/>
            <person name="Kahane S."/>
            <person name="Friedman M.G."/>
            <person name="Rattei T."/>
            <person name="Myers G.S."/>
            <person name="Horn M."/>
        </authorList>
    </citation>
    <scope>NUCLEOTIDE SEQUENCE [LARGE SCALE GENOMIC DNA]</scope>
    <source>
        <strain evidence="5">ATCC VR-1471 / Z</strain>
    </source>
</reference>
<dbReference type="Proteomes" id="UP000000496">
    <property type="component" value="Chromosome gsn.131"/>
</dbReference>
<dbReference type="SMART" id="SM00257">
    <property type="entry name" value="LysM"/>
    <property type="match status" value="1"/>
</dbReference>
<evidence type="ECO:0000256" key="2">
    <source>
        <dbReference type="SAM" id="SignalP"/>
    </source>
</evidence>
<organism evidence="4 5">
    <name type="scientific">Simkania negevensis (strain ATCC VR-1471 / DSM 27360 / Z)</name>
    <dbReference type="NCBI Taxonomy" id="331113"/>
    <lineage>
        <taxon>Bacteria</taxon>
        <taxon>Pseudomonadati</taxon>
        <taxon>Chlamydiota</taxon>
        <taxon>Chlamydiia</taxon>
        <taxon>Parachlamydiales</taxon>
        <taxon>Simkaniaceae</taxon>
        <taxon>Simkania</taxon>
    </lineage>
</organism>
<gene>
    <name evidence="4" type="ordered locus">SNE_A01230</name>
</gene>
<dbReference type="EMBL" id="FR872582">
    <property type="protein sequence ID" value="CCB88001.1"/>
    <property type="molecule type" value="Genomic_DNA"/>
</dbReference>
<evidence type="ECO:0000313" key="5">
    <source>
        <dbReference type="Proteomes" id="UP000000496"/>
    </source>
</evidence>
<feature type="coiled-coil region" evidence="1">
    <location>
        <begin position="112"/>
        <end position="146"/>
    </location>
</feature>
<dbReference type="Gene3D" id="1.10.287.1490">
    <property type="match status" value="1"/>
</dbReference>
<feature type="domain" description="LysM" evidence="3">
    <location>
        <begin position="168"/>
        <end position="211"/>
    </location>
</feature>
<dbReference type="Gene3D" id="3.10.350.10">
    <property type="entry name" value="LysM domain"/>
    <property type="match status" value="1"/>
</dbReference>
<dbReference type="AlphaFoldDB" id="F8L5B4"/>
<proteinExistence type="predicted"/>
<feature type="signal peptide" evidence="2">
    <location>
        <begin position="1"/>
        <end position="20"/>
    </location>
</feature>
<keyword evidence="2" id="KW-0732">Signal</keyword>
<reference key="1">
    <citation type="journal article" date="2011" name="Mol. Biol. Evol.">
        <title>Unity in variety -- the pan-genome of the Chlamydiae.</title>
        <authorList>
            <person name="Collingro A."/>
            <person name="Tischler P."/>
            <person name="Weinmaier T."/>
            <person name="Penz T."/>
            <person name="Heinz E."/>
            <person name="Brunham R.C."/>
            <person name="Read T.D."/>
            <person name="Bavoil P.M."/>
            <person name="Sachse K."/>
            <person name="Kahane S."/>
            <person name="Friedman M.G."/>
            <person name="Rattei T."/>
            <person name="Myers G.S.A."/>
            <person name="Horn M."/>
        </authorList>
    </citation>
    <scope>NUCLEOTIDE SEQUENCE</scope>
    <source>
        <strain>Z</strain>
    </source>
</reference>
<feature type="coiled-coil region" evidence="1">
    <location>
        <begin position="34"/>
        <end position="82"/>
    </location>
</feature>
<dbReference type="eggNOG" id="COG1388">
    <property type="taxonomic scope" value="Bacteria"/>
</dbReference>
<dbReference type="PROSITE" id="PS51257">
    <property type="entry name" value="PROKAR_LIPOPROTEIN"/>
    <property type="match status" value="1"/>
</dbReference>
<feature type="chain" id="PRO_5003379278" description="LysM domain-containing protein" evidence="2">
    <location>
        <begin position="21"/>
        <end position="212"/>
    </location>
</feature>
<sequence>MRIFALSLCTLFFLSGCAISSSSKSDKHQMEMSLHKVRTEVEEIKHDLNTYEIEHHVLEGKLIDQEQTIANLKQQVSDLKQGKLETFASEIQNIDKKIVQVAKKQDKILSDIRQLSSHANETTTALAQYKEKITQFEKAIAVQKEQIQDIVKLREGLAKLTNASELSNRYVVQPGDSLEKIARVKGTSVEAIKQTNNLSTDLIVVGQEILLP</sequence>